<protein>
    <recommendedName>
        <fullName evidence="3">Secreted protein</fullName>
    </recommendedName>
</protein>
<dbReference type="EMBL" id="JANPWB010000005">
    <property type="protein sequence ID" value="KAJ1186087.1"/>
    <property type="molecule type" value="Genomic_DNA"/>
</dbReference>
<keyword evidence="2" id="KW-1185">Reference proteome</keyword>
<dbReference type="PROSITE" id="PS51257">
    <property type="entry name" value="PROKAR_LIPOPROTEIN"/>
    <property type="match status" value="1"/>
</dbReference>
<reference evidence="1" key="1">
    <citation type="journal article" date="2022" name="bioRxiv">
        <title>Sequencing and chromosome-scale assembly of the giantPleurodeles waltlgenome.</title>
        <authorList>
            <person name="Brown T."/>
            <person name="Elewa A."/>
            <person name="Iarovenko S."/>
            <person name="Subramanian E."/>
            <person name="Araus A.J."/>
            <person name="Petzold A."/>
            <person name="Susuki M."/>
            <person name="Suzuki K.-i.T."/>
            <person name="Hayashi T."/>
            <person name="Toyoda A."/>
            <person name="Oliveira C."/>
            <person name="Osipova E."/>
            <person name="Leigh N.D."/>
            <person name="Simon A."/>
            <person name="Yun M.H."/>
        </authorList>
    </citation>
    <scope>NUCLEOTIDE SEQUENCE</scope>
    <source>
        <strain evidence="1">20211129_DDA</strain>
        <tissue evidence="1">Liver</tissue>
    </source>
</reference>
<dbReference type="AlphaFoldDB" id="A0AAV7UAU3"/>
<proteinExistence type="predicted"/>
<organism evidence="1 2">
    <name type="scientific">Pleurodeles waltl</name>
    <name type="common">Iberian ribbed newt</name>
    <dbReference type="NCBI Taxonomy" id="8319"/>
    <lineage>
        <taxon>Eukaryota</taxon>
        <taxon>Metazoa</taxon>
        <taxon>Chordata</taxon>
        <taxon>Craniata</taxon>
        <taxon>Vertebrata</taxon>
        <taxon>Euteleostomi</taxon>
        <taxon>Amphibia</taxon>
        <taxon>Batrachia</taxon>
        <taxon>Caudata</taxon>
        <taxon>Salamandroidea</taxon>
        <taxon>Salamandridae</taxon>
        <taxon>Pleurodelinae</taxon>
        <taxon>Pleurodeles</taxon>
    </lineage>
</organism>
<evidence type="ECO:0000313" key="2">
    <source>
        <dbReference type="Proteomes" id="UP001066276"/>
    </source>
</evidence>
<sequence length="108" mass="10974">MKPAARGLALGPVSALSCRVRTGVWLLSASHEAPLGLQSGLQGPVAGQTPTLHSTQVLRARSVCNPCRAAPASPRRLLLPPGGCSVPGLVSAGRCLRSELCLPGICTA</sequence>
<evidence type="ECO:0000313" key="1">
    <source>
        <dbReference type="EMBL" id="KAJ1186087.1"/>
    </source>
</evidence>
<dbReference type="Proteomes" id="UP001066276">
    <property type="component" value="Chromosome 3_1"/>
</dbReference>
<name>A0AAV7UAU3_PLEWA</name>
<evidence type="ECO:0008006" key="3">
    <source>
        <dbReference type="Google" id="ProtNLM"/>
    </source>
</evidence>
<comment type="caution">
    <text evidence="1">The sequence shown here is derived from an EMBL/GenBank/DDBJ whole genome shotgun (WGS) entry which is preliminary data.</text>
</comment>
<accession>A0AAV7UAU3</accession>
<gene>
    <name evidence="1" type="ORF">NDU88_002871</name>
</gene>